<dbReference type="GO" id="GO:0005886">
    <property type="term" value="C:plasma membrane"/>
    <property type="evidence" value="ECO:0007669"/>
    <property type="project" value="UniProtKB-SubCell"/>
</dbReference>
<dbReference type="GO" id="GO:0046933">
    <property type="term" value="F:proton-transporting ATP synthase activity, rotational mechanism"/>
    <property type="evidence" value="ECO:0007669"/>
    <property type="project" value="UniProtKB-UniRule"/>
</dbReference>
<keyword evidence="4" id="KW-0066">ATP synthesis</keyword>
<comment type="subcellular location">
    <subcellularLocation>
        <location evidence="4">Cell membrane</location>
        <topology evidence="4">Peripheral membrane protein</topology>
    </subcellularLocation>
</comment>
<keyword evidence="4" id="KW-0472">Membrane</keyword>
<dbReference type="InterPro" id="IPR036906">
    <property type="entry name" value="ATPase_V1_fsu_sf"/>
</dbReference>
<dbReference type="InterPro" id="IPR008218">
    <property type="entry name" value="ATPase_V1-cplx_f_g_su"/>
</dbReference>
<dbReference type="GO" id="GO:0046961">
    <property type="term" value="F:proton-transporting ATPase activity, rotational mechanism"/>
    <property type="evidence" value="ECO:0007669"/>
    <property type="project" value="InterPro"/>
</dbReference>
<gene>
    <name evidence="4" type="primary">atpF</name>
    <name evidence="5" type="ORF">B9Q01_03840</name>
</gene>
<keyword evidence="4" id="KW-1003">Cell membrane</keyword>
<dbReference type="Proteomes" id="UP000240880">
    <property type="component" value="Unassembled WGS sequence"/>
</dbReference>
<dbReference type="GO" id="GO:0005524">
    <property type="term" value="F:ATP binding"/>
    <property type="evidence" value="ECO:0007669"/>
    <property type="project" value="UniProtKB-UniRule"/>
</dbReference>
<comment type="similarity">
    <text evidence="1 4">Belongs to the V-ATPase F subunit family.</text>
</comment>
<accession>A0A2R6ABF8</accession>
<dbReference type="InterPro" id="IPR022944">
    <property type="entry name" value="ATPase_V1-cplx_fsu_bac/arc"/>
</dbReference>
<dbReference type="SUPFAM" id="SSF159468">
    <property type="entry name" value="AtpF-like"/>
    <property type="match status" value="1"/>
</dbReference>
<organism evidence="5 6">
    <name type="scientific">Candidatus Marsarchaeota G1 archaeon OSP_D</name>
    <dbReference type="NCBI Taxonomy" id="1978155"/>
    <lineage>
        <taxon>Archaea</taxon>
        <taxon>Candidatus Marsarchaeota</taxon>
        <taxon>Candidatus Marsarchaeota group 1</taxon>
    </lineage>
</organism>
<dbReference type="AlphaFoldDB" id="A0A2R6ABF8"/>
<evidence type="ECO:0000256" key="3">
    <source>
        <dbReference type="ARBA" id="ARBA00023065"/>
    </source>
</evidence>
<evidence type="ECO:0000313" key="6">
    <source>
        <dbReference type="Proteomes" id="UP000240880"/>
    </source>
</evidence>
<comment type="subunit">
    <text evidence="4">Has multiple subunits with at least A(3), B(3), C, D, E, F, H, I and proteolipid K(x).</text>
</comment>
<comment type="caution">
    <text evidence="5">The sequence shown here is derived from an EMBL/GenBank/DDBJ whole genome shotgun (WGS) entry which is preliminary data.</text>
</comment>
<evidence type="ECO:0000256" key="2">
    <source>
        <dbReference type="ARBA" id="ARBA00022448"/>
    </source>
</evidence>
<evidence type="ECO:0000256" key="4">
    <source>
        <dbReference type="HAMAP-Rule" id="MF_00312"/>
    </source>
</evidence>
<keyword evidence="2 4" id="KW-0813">Transport</keyword>
<reference evidence="5 6" key="1">
    <citation type="submission" date="2017-04" db="EMBL/GenBank/DDBJ databases">
        <title>Novel microbial lineages endemic to geothermal iron-oxide mats fill important gaps in the evolutionary history of Archaea.</title>
        <authorList>
            <person name="Jay Z.J."/>
            <person name="Beam J.P."/>
            <person name="Dlakic M."/>
            <person name="Rusch D.B."/>
            <person name="Kozubal M.A."/>
            <person name="Inskeep W.P."/>
        </authorList>
    </citation>
    <scope>NUCLEOTIDE SEQUENCE [LARGE SCALE GENOMIC DNA]</scope>
    <source>
        <strain evidence="5">OSP_D</strain>
    </source>
</reference>
<protein>
    <recommendedName>
        <fullName evidence="4">A-type ATP synthase subunit F</fullName>
    </recommendedName>
</protein>
<comment type="function">
    <text evidence="4">Component of the A-type ATP synthase that produces ATP from ADP in the presence of a proton gradient across the membrane.</text>
</comment>
<dbReference type="GO" id="GO:0042777">
    <property type="term" value="P:proton motive force-driven plasma membrane ATP synthesis"/>
    <property type="evidence" value="ECO:0007669"/>
    <property type="project" value="UniProtKB-UniRule"/>
</dbReference>
<keyword evidence="3 4" id="KW-0406">Ion transport</keyword>
<name>A0A2R6ABF8_9ARCH</name>
<keyword evidence="4" id="KW-0375">Hydrogen ion transport</keyword>
<dbReference type="Gene3D" id="3.40.50.10580">
    <property type="entry name" value="ATPase, V1 complex, subunit F"/>
    <property type="match status" value="1"/>
</dbReference>
<sequence>MSSKKEFMGKIAVVGDRELVFGYRLMGIEDTFMVDPKSASKTLTNLMSRGEYSLIVVSASVRKMISQSLREKLESSITPLVVFMPDPSSKIQEEPLAELAKRVLGVDLRAGGK</sequence>
<dbReference type="Pfam" id="PF01990">
    <property type="entry name" value="ATP-synt_F"/>
    <property type="match status" value="1"/>
</dbReference>
<dbReference type="HAMAP" id="MF_00312">
    <property type="entry name" value="ATP_synth_F_arch"/>
    <property type="match status" value="1"/>
</dbReference>
<evidence type="ECO:0000313" key="5">
    <source>
        <dbReference type="EMBL" id="PSN83686.1"/>
    </source>
</evidence>
<dbReference type="EMBL" id="NEXC01000017">
    <property type="protein sequence ID" value="PSN83686.1"/>
    <property type="molecule type" value="Genomic_DNA"/>
</dbReference>
<proteinExistence type="inferred from homology"/>
<evidence type="ECO:0000256" key="1">
    <source>
        <dbReference type="ARBA" id="ARBA00010148"/>
    </source>
</evidence>